<sequence length="152" mass="17982">MNEQRLNTIINNNFKSIGFSHKIADPAQGVGSQRPFDGFSVFNQKNFYWETKLLKGYQAFSFGKIEEHQLLNLLLIKQKNQLAISLIILGVFIPYKFFDLFFFDINFIHKHILKGKKSFLKKELLFFKERNLFLSIKKEIFDVAIIMEKIIR</sequence>
<dbReference type="EMBL" id="LAZR01004637">
    <property type="protein sequence ID" value="KKN06855.1"/>
    <property type="molecule type" value="Genomic_DNA"/>
</dbReference>
<feature type="transmembrane region" description="Helical" evidence="1">
    <location>
        <begin position="82"/>
        <end position="108"/>
    </location>
</feature>
<dbReference type="AlphaFoldDB" id="A0A0F9MHI8"/>
<proteinExistence type="predicted"/>
<gene>
    <name evidence="2" type="ORF">LCGC14_1073140</name>
</gene>
<accession>A0A0F9MHI8</accession>
<keyword evidence="1" id="KW-0472">Membrane</keyword>
<reference evidence="2" key="1">
    <citation type="journal article" date="2015" name="Nature">
        <title>Complex archaea that bridge the gap between prokaryotes and eukaryotes.</title>
        <authorList>
            <person name="Spang A."/>
            <person name="Saw J.H."/>
            <person name="Jorgensen S.L."/>
            <person name="Zaremba-Niedzwiedzka K."/>
            <person name="Martijn J."/>
            <person name="Lind A.E."/>
            <person name="van Eijk R."/>
            <person name="Schleper C."/>
            <person name="Guy L."/>
            <person name="Ettema T.J."/>
        </authorList>
    </citation>
    <scope>NUCLEOTIDE SEQUENCE</scope>
</reference>
<evidence type="ECO:0000313" key="2">
    <source>
        <dbReference type="EMBL" id="KKN06855.1"/>
    </source>
</evidence>
<name>A0A0F9MHI8_9ZZZZ</name>
<protein>
    <submittedName>
        <fullName evidence="2">Uncharacterized protein</fullName>
    </submittedName>
</protein>
<keyword evidence="1" id="KW-0812">Transmembrane</keyword>
<organism evidence="2">
    <name type="scientific">marine sediment metagenome</name>
    <dbReference type="NCBI Taxonomy" id="412755"/>
    <lineage>
        <taxon>unclassified sequences</taxon>
        <taxon>metagenomes</taxon>
        <taxon>ecological metagenomes</taxon>
    </lineage>
</organism>
<comment type="caution">
    <text evidence="2">The sequence shown here is derived from an EMBL/GenBank/DDBJ whole genome shotgun (WGS) entry which is preliminary data.</text>
</comment>
<keyword evidence="1" id="KW-1133">Transmembrane helix</keyword>
<evidence type="ECO:0000256" key="1">
    <source>
        <dbReference type="SAM" id="Phobius"/>
    </source>
</evidence>